<protein>
    <recommendedName>
        <fullName evidence="2">DUF295 domain-containing protein</fullName>
    </recommendedName>
</protein>
<reference evidence="1" key="1">
    <citation type="submission" date="2015-06" db="UniProtKB">
        <authorList>
            <consortium name="EnsemblPlants"/>
        </authorList>
    </citation>
    <scope>IDENTIFICATION</scope>
</reference>
<dbReference type="PANTHER" id="PTHR33110">
    <property type="entry name" value="F-BOX/KELCH-REPEAT PROTEIN-RELATED"/>
    <property type="match status" value="1"/>
</dbReference>
<name>R7VZB7_AEGTA</name>
<dbReference type="PANTHER" id="PTHR33110:SF56">
    <property type="entry name" value="DUF295 DOMAIN-CONTAINING PROTEIN"/>
    <property type="match status" value="1"/>
</dbReference>
<dbReference type="SUPFAM" id="SSF81383">
    <property type="entry name" value="F-box domain"/>
    <property type="match status" value="1"/>
</dbReference>
<dbReference type="Gene3D" id="1.20.1280.50">
    <property type="match status" value="1"/>
</dbReference>
<organism evidence="1">
    <name type="scientific">Aegilops tauschii</name>
    <name type="common">Tausch's goatgrass</name>
    <name type="synonym">Aegilops squarrosa</name>
    <dbReference type="NCBI Taxonomy" id="37682"/>
    <lineage>
        <taxon>Eukaryota</taxon>
        <taxon>Viridiplantae</taxon>
        <taxon>Streptophyta</taxon>
        <taxon>Embryophyta</taxon>
        <taxon>Tracheophyta</taxon>
        <taxon>Spermatophyta</taxon>
        <taxon>Magnoliopsida</taxon>
        <taxon>Liliopsida</taxon>
        <taxon>Poales</taxon>
        <taxon>Poaceae</taxon>
        <taxon>BOP clade</taxon>
        <taxon>Pooideae</taxon>
        <taxon>Triticodae</taxon>
        <taxon>Triticeae</taxon>
        <taxon>Triticinae</taxon>
        <taxon>Aegilops</taxon>
    </lineage>
</organism>
<dbReference type="EnsemblPlants" id="EMT01098">
    <property type="protein sequence ID" value="EMT01098"/>
    <property type="gene ID" value="F775_43121"/>
</dbReference>
<sequence>MEAAAATQPSTRAWSDLSPDLLLDISGRLHDAADFVRFHAVCTSWRHRLHSSATCPKFLPWPLSQCNDGQIVHSPAIYSRRVDVSSEVGGYDGNILTEPKAVTPLPPFPYDDDDRIRRDRMSNPHGVIYNDGTVILYTFIYKDRRTQFYKAAMLRPGEATWTVLQTRLTSTIQCSGAAYYNDKILLCASMAMEWANSELLRVSLLIERDWFRANNDNDPSPTLSVVVHSPEEGADGKVQWVARDRWSMSDRVLFLGSPTSFAGAPIQFQPIKCGLGVIRPLHRGHGYCNTSRPWPEDISGQNFAMLTEEVLKLRVIHNLRQVLHKETEERLR</sequence>
<proteinExistence type="predicted"/>
<dbReference type="InterPro" id="IPR036047">
    <property type="entry name" value="F-box-like_dom_sf"/>
</dbReference>
<dbReference type="AlphaFoldDB" id="R7VZB7"/>
<accession>R7VZB7</accession>
<evidence type="ECO:0000313" key="1">
    <source>
        <dbReference type="EnsemblPlants" id="EMT01098"/>
    </source>
</evidence>
<evidence type="ECO:0008006" key="2">
    <source>
        <dbReference type="Google" id="ProtNLM"/>
    </source>
</evidence>